<dbReference type="Proteomes" id="UP000835052">
    <property type="component" value="Unassembled WGS sequence"/>
</dbReference>
<dbReference type="EMBL" id="CAJGYM010000044">
    <property type="protein sequence ID" value="CAD6194412.1"/>
    <property type="molecule type" value="Genomic_DNA"/>
</dbReference>
<protein>
    <recommendedName>
        <fullName evidence="5">NR LBD domain-containing protein</fullName>
    </recommendedName>
</protein>
<dbReference type="SUPFAM" id="SSF48508">
    <property type="entry name" value="Nuclear receptor ligand-binding domain"/>
    <property type="match status" value="1"/>
</dbReference>
<dbReference type="PROSITE" id="PS51843">
    <property type="entry name" value="NR_LBD"/>
    <property type="match status" value="1"/>
</dbReference>
<dbReference type="AlphaFoldDB" id="A0A8S1HHF5"/>
<reference evidence="6" key="1">
    <citation type="submission" date="2020-10" db="EMBL/GenBank/DDBJ databases">
        <authorList>
            <person name="Kikuchi T."/>
        </authorList>
    </citation>
    <scope>NUCLEOTIDE SEQUENCE</scope>
    <source>
        <strain evidence="6">NKZ352</strain>
    </source>
</reference>
<evidence type="ECO:0000256" key="2">
    <source>
        <dbReference type="ARBA" id="ARBA00023015"/>
    </source>
</evidence>
<keyword evidence="7" id="KW-1185">Reference proteome</keyword>
<name>A0A8S1HHF5_9PELO</name>
<evidence type="ECO:0000313" key="6">
    <source>
        <dbReference type="EMBL" id="CAD6194412.1"/>
    </source>
</evidence>
<evidence type="ECO:0000256" key="1">
    <source>
        <dbReference type="ARBA" id="ARBA00005993"/>
    </source>
</evidence>
<comment type="caution">
    <text evidence="6">The sequence shown here is derived from an EMBL/GenBank/DDBJ whole genome shotgun (WGS) entry which is preliminary data.</text>
</comment>
<accession>A0A8S1HHF5</accession>
<evidence type="ECO:0000259" key="5">
    <source>
        <dbReference type="PROSITE" id="PS51843"/>
    </source>
</evidence>
<dbReference type="InterPro" id="IPR000536">
    <property type="entry name" value="Nucl_hrmn_rcpt_lig-bd"/>
</dbReference>
<gene>
    <name evidence="6" type="ORF">CAUJ_LOCUS10331</name>
</gene>
<keyword evidence="3" id="KW-0804">Transcription</keyword>
<dbReference type="PANTHER" id="PTHR45886">
    <property type="entry name" value="NUCLEAR HORMONE RECEPTOR FAMILY-RELATED-RELATED"/>
    <property type="match status" value="1"/>
</dbReference>
<dbReference type="InterPro" id="IPR001723">
    <property type="entry name" value="Nuclear_hrmn_rcpt"/>
</dbReference>
<evidence type="ECO:0000313" key="7">
    <source>
        <dbReference type="Proteomes" id="UP000835052"/>
    </source>
</evidence>
<evidence type="ECO:0000256" key="4">
    <source>
        <dbReference type="ARBA" id="ARBA00023170"/>
    </source>
</evidence>
<keyword evidence="2" id="KW-0805">Transcription regulation</keyword>
<keyword evidence="4" id="KW-0675">Receptor</keyword>
<dbReference type="SMART" id="SM00430">
    <property type="entry name" value="HOLI"/>
    <property type="match status" value="1"/>
</dbReference>
<dbReference type="PRINTS" id="PR00398">
    <property type="entry name" value="STRDHORMONER"/>
</dbReference>
<sequence length="236" mass="27337">MFKESLRRHPVPYKESTPVIREFFIENDCPYEKPWFFVDVLTAIEYAKTFPFLRLLDRLDQIRLLRRVTISCYLLHYTFVGERQDLSKLLFPDGSGLHAPPERFELAFRKVCKGVVNLATTMIKARVDVREYVLLKAIVLCNPAVSDLSPSAQKLLTEERARYGQTLFDYCMVQRGVTEGPSRFAALLNILEQLEQLAQKDKDFYVLLAASPHDDFILPYPKGHTSNRLMLEVMDV</sequence>
<dbReference type="PANTHER" id="PTHR45886:SF18">
    <property type="entry name" value="NR LBD DOMAIN-CONTAINING PROTEIN-RELATED"/>
    <property type="match status" value="1"/>
</dbReference>
<feature type="domain" description="NR LBD" evidence="5">
    <location>
        <begin position="1"/>
        <end position="227"/>
    </location>
</feature>
<organism evidence="6 7">
    <name type="scientific">Caenorhabditis auriculariae</name>
    <dbReference type="NCBI Taxonomy" id="2777116"/>
    <lineage>
        <taxon>Eukaryota</taxon>
        <taxon>Metazoa</taxon>
        <taxon>Ecdysozoa</taxon>
        <taxon>Nematoda</taxon>
        <taxon>Chromadorea</taxon>
        <taxon>Rhabditida</taxon>
        <taxon>Rhabditina</taxon>
        <taxon>Rhabditomorpha</taxon>
        <taxon>Rhabditoidea</taxon>
        <taxon>Rhabditidae</taxon>
        <taxon>Peloderinae</taxon>
        <taxon>Caenorhabditis</taxon>
    </lineage>
</organism>
<proteinExistence type="inferred from homology"/>
<dbReference type="InterPro" id="IPR035500">
    <property type="entry name" value="NHR-like_dom_sf"/>
</dbReference>
<dbReference type="Gene3D" id="1.10.565.10">
    <property type="entry name" value="Retinoid X Receptor"/>
    <property type="match status" value="1"/>
</dbReference>
<dbReference type="Pfam" id="PF00104">
    <property type="entry name" value="Hormone_recep"/>
    <property type="match status" value="1"/>
</dbReference>
<dbReference type="OrthoDB" id="5852037at2759"/>
<comment type="similarity">
    <text evidence="1">Belongs to the nuclear hormone receptor family.</text>
</comment>
<evidence type="ECO:0000256" key="3">
    <source>
        <dbReference type="ARBA" id="ARBA00023163"/>
    </source>
</evidence>